<gene>
    <name evidence="9" type="ORF">QN277_018555</name>
</gene>
<dbReference type="PANTHER" id="PTHR21392:SF0">
    <property type="entry name" value="TRNA-URIDINE AMINOCARBOXYPROPYLTRANSFERASE 2"/>
    <property type="match status" value="1"/>
</dbReference>
<dbReference type="PANTHER" id="PTHR21392">
    <property type="entry name" value="TRNA-URIDINE AMINOCARBOXYPROPYLTRANSFERASE 2"/>
    <property type="match status" value="1"/>
</dbReference>
<feature type="domain" description="DTW" evidence="8">
    <location>
        <begin position="39"/>
        <end position="394"/>
    </location>
</feature>
<keyword evidence="2" id="KW-0808">Transferase</keyword>
<protein>
    <recommendedName>
        <fullName evidence="1">tRNA-uridine aminocarboxypropyltransferase</fullName>
        <ecNumber evidence="1">2.5.1.25</ecNumber>
    </recommendedName>
</protein>
<dbReference type="EMBL" id="JAWXYG010000004">
    <property type="protein sequence ID" value="KAK4275482.1"/>
    <property type="molecule type" value="Genomic_DNA"/>
</dbReference>
<keyword evidence="10" id="KW-1185">Reference proteome</keyword>
<comment type="caution">
    <text evidence="9">The sequence shown here is derived from an EMBL/GenBank/DDBJ whole genome shotgun (WGS) entry which is preliminary data.</text>
</comment>
<dbReference type="InterPro" id="IPR005636">
    <property type="entry name" value="DTW"/>
</dbReference>
<sequence>MSYANVLVRSSTRFSFALSQKPLPLRRTLIMSISPGKSKRPICPTCSKPTRTCLCSRILTSGIDNPVSVTILQHSLESKHPLNSTRIARLGLRNLNVVTVSDVNLEAQFVIRLTKPDSEAGLVRNDSYNLAFHQALDIGGNQKSVHDEHASSSDSKKESNSAGKCTLKNDMKTMKSSNHVVDSKLSVEMQDNAEIDGTTGDSAITVVIGKHGVINSVSHIWRSLTQNQKPSLINIFSCPEACEALSKGFMVKKLQRRKLEGSINLQDDDEECEFEVEVPPGSVLLFPSEKAVDITDLDAIDFEIKNLIILDGTWAKARRVYSENPWLNILPHIKLKVDKMSLYSEVRREPKDGYLSTIESIVHCLKALGDNHEGLDNLLDAFESMVGYQRRFKDERLTKRCEV</sequence>
<evidence type="ECO:0000259" key="8">
    <source>
        <dbReference type="SMART" id="SM01144"/>
    </source>
</evidence>
<evidence type="ECO:0000256" key="2">
    <source>
        <dbReference type="ARBA" id="ARBA00022679"/>
    </source>
</evidence>
<evidence type="ECO:0000256" key="1">
    <source>
        <dbReference type="ARBA" id="ARBA00012386"/>
    </source>
</evidence>
<keyword evidence="4" id="KW-0819">tRNA processing</keyword>
<proteinExistence type="inferred from homology"/>
<evidence type="ECO:0000313" key="9">
    <source>
        <dbReference type="EMBL" id="KAK4275482.1"/>
    </source>
</evidence>
<organism evidence="9 10">
    <name type="scientific">Acacia crassicarpa</name>
    <name type="common">northern wattle</name>
    <dbReference type="NCBI Taxonomy" id="499986"/>
    <lineage>
        <taxon>Eukaryota</taxon>
        <taxon>Viridiplantae</taxon>
        <taxon>Streptophyta</taxon>
        <taxon>Embryophyta</taxon>
        <taxon>Tracheophyta</taxon>
        <taxon>Spermatophyta</taxon>
        <taxon>Magnoliopsida</taxon>
        <taxon>eudicotyledons</taxon>
        <taxon>Gunneridae</taxon>
        <taxon>Pentapetalae</taxon>
        <taxon>rosids</taxon>
        <taxon>fabids</taxon>
        <taxon>Fabales</taxon>
        <taxon>Fabaceae</taxon>
        <taxon>Caesalpinioideae</taxon>
        <taxon>mimosoid clade</taxon>
        <taxon>Acacieae</taxon>
        <taxon>Acacia</taxon>
    </lineage>
</organism>
<reference evidence="9" key="1">
    <citation type="submission" date="2023-10" db="EMBL/GenBank/DDBJ databases">
        <title>Chromosome-level genome of the transformable northern wattle, Acacia crassicarpa.</title>
        <authorList>
            <person name="Massaro I."/>
            <person name="Sinha N.R."/>
            <person name="Poethig S."/>
            <person name="Leichty A.R."/>
        </authorList>
    </citation>
    <scope>NUCLEOTIDE SEQUENCE</scope>
    <source>
        <strain evidence="9">Acra3RX</strain>
        <tissue evidence="9">Leaf</tissue>
    </source>
</reference>
<evidence type="ECO:0000256" key="3">
    <source>
        <dbReference type="ARBA" id="ARBA00022691"/>
    </source>
</evidence>
<evidence type="ECO:0000256" key="6">
    <source>
        <dbReference type="ARBA" id="ARBA00048718"/>
    </source>
</evidence>
<dbReference type="SMART" id="SM01144">
    <property type="entry name" value="DTW"/>
    <property type="match status" value="1"/>
</dbReference>
<keyword evidence="3" id="KW-0949">S-adenosyl-L-methionine</keyword>
<evidence type="ECO:0000256" key="5">
    <source>
        <dbReference type="ARBA" id="ARBA00034489"/>
    </source>
</evidence>
<dbReference type="GO" id="GO:0008033">
    <property type="term" value="P:tRNA processing"/>
    <property type="evidence" value="ECO:0007669"/>
    <property type="project" value="UniProtKB-KW"/>
</dbReference>
<dbReference type="AlphaFoldDB" id="A0AAE1MPF2"/>
<accession>A0AAE1MPF2</accession>
<dbReference type="EC" id="2.5.1.25" evidence="1"/>
<name>A0AAE1MPF2_9FABA</name>
<feature type="region of interest" description="Disordered" evidence="7">
    <location>
        <begin position="142"/>
        <end position="170"/>
    </location>
</feature>
<dbReference type="Proteomes" id="UP001293593">
    <property type="component" value="Unassembled WGS sequence"/>
</dbReference>
<dbReference type="GO" id="GO:0016432">
    <property type="term" value="F:tRNA-uridine aminocarboxypropyltransferase activity"/>
    <property type="evidence" value="ECO:0007669"/>
    <property type="project" value="UniProtKB-EC"/>
</dbReference>
<evidence type="ECO:0000256" key="4">
    <source>
        <dbReference type="ARBA" id="ARBA00022694"/>
    </source>
</evidence>
<dbReference type="InterPro" id="IPR039262">
    <property type="entry name" value="DTWD2/TAPT"/>
</dbReference>
<dbReference type="Pfam" id="PF03942">
    <property type="entry name" value="DTW"/>
    <property type="match status" value="2"/>
</dbReference>
<comment type="similarity">
    <text evidence="5">Belongs to the TDD superfamily. DTWD2 family.</text>
</comment>
<feature type="compositionally biased region" description="Basic and acidic residues" evidence="7">
    <location>
        <begin position="144"/>
        <end position="159"/>
    </location>
</feature>
<comment type="catalytic activity">
    <reaction evidence="6">
        <text>a uridine in tRNA + S-adenosyl-L-methionine = a 3-[(3S)-3-amino-3-carboxypropyl]uridine in tRNA + S-methyl-5'-thioadenosine + H(+)</text>
        <dbReference type="Rhea" id="RHEA:62432"/>
        <dbReference type="Rhea" id="RHEA-COMP:13339"/>
        <dbReference type="Rhea" id="RHEA-COMP:16092"/>
        <dbReference type="ChEBI" id="CHEBI:15378"/>
        <dbReference type="ChEBI" id="CHEBI:17509"/>
        <dbReference type="ChEBI" id="CHEBI:59789"/>
        <dbReference type="ChEBI" id="CHEBI:65315"/>
        <dbReference type="ChEBI" id="CHEBI:82930"/>
        <dbReference type="EC" id="2.5.1.25"/>
    </reaction>
</comment>
<evidence type="ECO:0000256" key="7">
    <source>
        <dbReference type="SAM" id="MobiDB-lite"/>
    </source>
</evidence>
<evidence type="ECO:0000313" key="10">
    <source>
        <dbReference type="Proteomes" id="UP001293593"/>
    </source>
</evidence>